<name>A0A8A1M1Y5_AJECA</name>
<feature type="compositionally biased region" description="Pro residues" evidence="1">
    <location>
        <begin position="285"/>
        <end position="294"/>
    </location>
</feature>
<dbReference type="EMBL" id="CP069109">
    <property type="protein sequence ID" value="QSS58452.1"/>
    <property type="molecule type" value="Genomic_DNA"/>
</dbReference>
<protein>
    <submittedName>
        <fullName evidence="2">Rho1 GDP-GTP exchange protein</fullName>
    </submittedName>
</protein>
<feature type="compositionally biased region" description="Basic and acidic residues" evidence="1">
    <location>
        <begin position="208"/>
        <end position="220"/>
    </location>
</feature>
<evidence type="ECO:0000313" key="3">
    <source>
        <dbReference type="Proteomes" id="UP000663671"/>
    </source>
</evidence>
<feature type="region of interest" description="Disordered" evidence="1">
    <location>
        <begin position="1"/>
        <end position="294"/>
    </location>
</feature>
<gene>
    <name evidence="2" type="primary">ROM2</name>
    <name evidence="2" type="ORF">I7I51_07878</name>
</gene>
<sequence>MTSQTPPFAQDRSRTTSSHTVGEAYMHPRAAPPPAASPIRQSSDGYGYPPPNGYNNHHPPPQRQPNGPYHHSQPPPQNLPRPYPGRPQYPQPQRLDSRPGPMQPPYPNKVPVRPLPPPALNSDQYRSRSMARMGGPPMYHQPPPPSNFNHTSANAFRQQPYHHAGSMTPQGRVVPERRDNERSMSMSSYTSNYDHARTISSGRIVPSRRRESGMEKERTESSLSGQPILEQPIPTSMVPGPDPHSRSRRPSDTSINSRTFSMASTVTPERTTSVQPGNAVIPKPASQPHPTPHH</sequence>
<evidence type="ECO:0000313" key="2">
    <source>
        <dbReference type="EMBL" id="QSS58452.1"/>
    </source>
</evidence>
<proteinExistence type="predicted"/>
<feature type="compositionally biased region" description="Pro residues" evidence="1">
    <location>
        <begin position="73"/>
        <end position="90"/>
    </location>
</feature>
<organism evidence="2 3">
    <name type="scientific">Ajellomyces capsulatus</name>
    <name type="common">Darling's disease fungus</name>
    <name type="synonym">Histoplasma capsulatum</name>
    <dbReference type="NCBI Taxonomy" id="5037"/>
    <lineage>
        <taxon>Eukaryota</taxon>
        <taxon>Fungi</taxon>
        <taxon>Dikarya</taxon>
        <taxon>Ascomycota</taxon>
        <taxon>Pezizomycotina</taxon>
        <taxon>Eurotiomycetes</taxon>
        <taxon>Eurotiomycetidae</taxon>
        <taxon>Onygenales</taxon>
        <taxon>Ajellomycetaceae</taxon>
        <taxon>Histoplasma</taxon>
    </lineage>
</organism>
<dbReference type="AlphaFoldDB" id="A0A8A1M1Y5"/>
<feature type="compositionally biased region" description="Polar residues" evidence="1">
    <location>
        <begin position="252"/>
        <end position="276"/>
    </location>
</feature>
<feature type="non-terminal residue" evidence="2">
    <location>
        <position position="294"/>
    </location>
</feature>
<feature type="compositionally biased region" description="Pro residues" evidence="1">
    <location>
        <begin position="101"/>
        <end position="119"/>
    </location>
</feature>
<feature type="compositionally biased region" description="Pro residues" evidence="1">
    <location>
        <begin position="48"/>
        <end position="63"/>
    </location>
</feature>
<dbReference type="Proteomes" id="UP000663671">
    <property type="component" value="Chromosome 2"/>
</dbReference>
<accession>A0A8A1M1Y5</accession>
<feature type="compositionally biased region" description="Polar residues" evidence="1">
    <location>
        <begin position="183"/>
        <end position="201"/>
    </location>
</feature>
<dbReference type="VEuPathDB" id="FungiDB:I7I51_07878"/>
<dbReference type="OrthoDB" id="2272012at2759"/>
<reference evidence="2" key="1">
    <citation type="submission" date="2021-01" db="EMBL/GenBank/DDBJ databases">
        <title>Chromosome-level genome assembly of a human fungal pathogen reveals clustering of transcriptionally co-regulated genes.</title>
        <authorList>
            <person name="Voorhies M."/>
            <person name="Cohen S."/>
            <person name="Shea T.P."/>
            <person name="Petrus S."/>
            <person name="Munoz J.F."/>
            <person name="Poplawski S."/>
            <person name="Goldman W.E."/>
            <person name="Michael T."/>
            <person name="Cuomo C.A."/>
            <person name="Sil A."/>
            <person name="Beyhan S."/>
        </authorList>
    </citation>
    <scope>NUCLEOTIDE SEQUENCE</scope>
    <source>
        <strain evidence="2">WU24</strain>
    </source>
</reference>
<evidence type="ECO:0000256" key="1">
    <source>
        <dbReference type="SAM" id="MobiDB-lite"/>
    </source>
</evidence>
<feature type="compositionally biased region" description="Polar residues" evidence="1">
    <location>
        <begin position="147"/>
        <end position="157"/>
    </location>
</feature>